<evidence type="ECO:0000256" key="1">
    <source>
        <dbReference type="SAM" id="SignalP"/>
    </source>
</evidence>
<dbReference type="RefSeq" id="WP_130971555.1">
    <property type="nucleotide sequence ID" value="NZ_SITJ01000077.1"/>
</dbReference>
<gene>
    <name evidence="2" type="ORF">EYY96_19325</name>
</gene>
<evidence type="ECO:0000313" key="2">
    <source>
        <dbReference type="EMBL" id="TBL65724.1"/>
    </source>
</evidence>
<name>A0ABD7Q326_HAFAL</name>
<dbReference type="Proteomes" id="UP000291600">
    <property type="component" value="Unassembled WGS sequence"/>
</dbReference>
<accession>A0ABD7Q326</accession>
<feature type="signal peptide" evidence="1">
    <location>
        <begin position="1"/>
        <end position="24"/>
    </location>
</feature>
<feature type="chain" id="PRO_5044751654" evidence="1">
    <location>
        <begin position="25"/>
        <end position="88"/>
    </location>
</feature>
<sequence length="88" mass="9595">MGKKQIHIYLGALFLLPISSPLMASITVPAGFEELVTGQKLFLDVSLLGQSVGIFEATVNFETIQFSNPAEVLKALNLPIKSDDARYQ</sequence>
<organism evidence="2 3">
    <name type="scientific">Hafnia alvei</name>
    <dbReference type="NCBI Taxonomy" id="569"/>
    <lineage>
        <taxon>Bacteria</taxon>
        <taxon>Pseudomonadati</taxon>
        <taxon>Pseudomonadota</taxon>
        <taxon>Gammaproteobacteria</taxon>
        <taxon>Enterobacterales</taxon>
        <taxon>Hafniaceae</taxon>
        <taxon>Hafnia</taxon>
    </lineage>
</organism>
<keyword evidence="1" id="KW-0732">Signal</keyword>
<proteinExistence type="predicted"/>
<reference evidence="2 3" key="1">
    <citation type="submission" date="2019-02" db="EMBL/GenBank/DDBJ databases">
        <title>Comparative genomic analysis of the Hafnia genus genomes.</title>
        <authorList>
            <person name="Zhiqiu Y."/>
            <person name="Chao Y."/>
            <person name="Yuhui D."/>
            <person name="Di H."/>
            <person name="Bin L."/>
        </authorList>
    </citation>
    <scope>NUCLEOTIDE SEQUENCE [LARGE SCALE GENOMIC DNA]</scope>
    <source>
        <strain evidence="2 3">PCM_1210</strain>
    </source>
</reference>
<dbReference type="EMBL" id="SITJ01000077">
    <property type="protein sequence ID" value="TBL65724.1"/>
    <property type="molecule type" value="Genomic_DNA"/>
</dbReference>
<protein>
    <submittedName>
        <fullName evidence="2">Uncharacterized protein</fullName>
    </submittedName>
</protein>
<dbReference type="AlphaFoldDB" id="A0ABD7Q326"/>
<evidence type="ECO:0000313" key="3">
    <source>
        <dbReference type="Proteomes" id="UP000291600"/>
    </source>
</evidence>
<comment type="caution">
    <text evidence="2">The sequence shown here is derived from an EMBL/GenBank/DDBJ whole genome shotgun (WGS) entry which is preliminary data.</text>
</comment>